<dbReference type="Pfam" id="PF00106">
    <property type="entry name" value="adh_short"/>
    <property type="match status" value="1"/>
</dbReference>
<reference evidence="1 2" key="1">
    <citation type="submission" date="2020-04" db="EMBL/GenBank/DDBJ databases">
        <title>Flammeovirga sp. SR4, a novel species isolated from seawater.</title>
        <authorList>
            <person name="Wang X."/>
        </authorList>
    </citation>
    <scope>NUCLEOTIDE SEQUENCE [LARGE SCALE GENOMIC DNA]</scope>
    <source>
        <strain evidence="1 2">SR4</strain>
    </source>
</reference>
<dbReference type="InterPro" id="IPR002347">
    <property type="entry name" value="SDR_fam"/>
</dbReference>
<accession>A0A7X8SGG3</accession>
<dbReference type="RefSeq" id="WP_168880455.1">
    <property type="nucleotide sequence ID" value="NZ_JABAIL010000001.1"/>
</dbReference>
<name>A0A7X8SGG3_9BACT</name>
<dbReference type="PANTHER" id="PTHR43431">
    <property type="entry name" value="OXIDOREDUCTASE, SHORT CHAIN DEHYDROGENASE/REDUCTASE FAMILY (AFU_ORTHOLOGUE AFUA_5G14000)"/>
    <property type="match status" value="1"/>
</dbReference>
<dbReference type="AlphaFoldDB" id="A0A7X8SGG3"/>
<comment type="caution">
    <text evidence="1">The sequence shown here is derived from an EMBL/GenBank/DDBJ whole genome shotgun (WGS) entry which is preliminary data.</text>
</comment>
<keyword evidence="2" id="KW-1185">Reference proteome</keyword>
<dbReference type="Gene3D" id="3.40.50.720">
    <property type="entry name" value="NAD(P)-binding Rossmann-like Domain"/>
    <property type="match status" value="1"/>
</dbReference>
<protein>
    <submittedName>
        <fullName evidence="1">SDR family oxidoreductase</fullName>
    </submittedName>
</protein>
<evidence type="ECO:0000313" key="1">
    <source>
        <dbReference type="EMBL" id="NLR89770.1"/>
    </source>
</evidence>
<dbReference type="SUPFAM" id="SSF51735">
    <property type="entry name" value="NAD(P)-binding Rossmann-fold domains"/>
    <property type="match status" value="1"/>
</dbReference>
<organism evidence="1 2">
    <name type="scientific">Flammeovirga agarivorans</name>
    <dbReference type="NCBI Taxonomy" id="2726742"/>
    <lineage>
        <taxon>Bacteria</taxon>
        <taxon>Pseudomonadati</taxon>
        <taxon>Bacteroidota</taxon>
        <taxon>Cytophagia</taxon>
        <taxon>Cytophagales</taxon>
        <taxon>Flammeovirgaceae</taxon>
        <taxon>Flammeovirga</taxon>
    </lineage>
</organism>
<dbReference type="EMBL" id="JABAIL010000001">
    <property type="protein sequence ID" value="NLR89770.1"/>
    <property type="molecule type" value="Genomic_DNA"/>
</dbReference>
<dbReference type="InterPro" id="IPR036291">
    <property type="entry name" value="NAD(P)-bd_dom_sf"/>
</dbReference>
<dbReference type="CDD" id="cd05233">
    <property type="entry name" value="SDR_c"/>
    <property type="match status" value="1"/>
</dbReference>
<sequence length="235" mass="25759">MSQKLAVIVGYGKAVGNVVLEALLECDFSVALISRNQENLDAYAKEYQNKGFNVKGFAHDISNLEGIPNTLDKITEEMGKKVDLCYFNVAQFVLPFDASIAQIQAGININYGALWTSFTTCLPHWEKENSGIFMMSGGSLADNGAYSVGFNAQFGSAAKSFIKNFAESMNATFNDKGIHIVDLKISNLVFGGVNIPDAFNETPEEAAAFRKRVQNSIVEIIKEPKSSWKSTYPVE</sequence>
<dbReference type="Proteomes" id="UP000585050">
    <property type="component" value="Unassembled WGS sequence"/>
</dbReference>
<dbReference type="PANTHER" id="PTHR43431:SF7">
    <property type="entry name" value="OXIDOREDUCTASE, SHORT CHAIN DEHYDROGENASE_REDUCTASE FAMILY (AFU_ORTHOLOGUE AFUA_5G14000)"/>
    <property type="match status" value="1"/>
</dbReference>
<gene>
    <name evidence="1" type="ORF">HGP29_01065</name>
</gene>
<evidence type="ECO:0000313" key="2">
    <source>
        <dbReference type="Proteomes" id="UP000585050"/>
    </source>
</evidence>
<proteinExistence type="predicted"/>